<name>A0AAV8TJK8_9ROSI</name>
<dbReference type="AlphaFoldDB" id="A0AAV8TJK8"/>
<evidence type="ECO:0000313" key="1">
    <source>
        <dbReference type="EMBL" id="KAJ8766933.1"/>
    </source>
</evidence>
<dbReference type="Proteomes" id="UP001159364">
    <property type="component" value="Linkage Group LG04"/>
</dbReference>
<gene>
    <name evidence="1" type="ORF">K2173_011751</name>
</gene>
<proteinExistence type="predicted"/>
<sequence length="66" mass="7694">MEIALYQKLKDNKFLVVTAAQQILYNNFTEKPTYGFSKSFNVEPFRDQLVHVPGIVVFMLFSFCNI</sequence>
<protein>
    <submittedName>
        <fullName evidence="1">Uncharacterized protein</fullName>
    </submittedName>
</protein>
<accession>A0AAV8TJK8</accession>
<organism evidence="1 2">
    <name type="scientific">Erythroxylum novogranatense</name>
    <dbReference type="NCBI Taxonomy" id="1862640"/>
    <lineage>
        <taxon>Eukaryota</taxon>
        <taxon>Viridiplantae</taxon>
        <taxon>Streptophyta</taxon>
        <taxon>Embryophyta</taxon>
        <taxon>Tracheophyta</taxon>
        <taxon>Spermatophyta</taxon>
        <taxon>Magnoliopsida</taxon>
        <taxon>eudicotyledons</taxon>
        <taxon>Gunneridae</taxon>
        <taxon>Pentapetalae</taxon>
        <taxon>rosids</taxon>
        <taxon>fabids</taxon>
        <taxon>Malpighiales</taxon>
        <taxon>Erythroxylaceae</taxon>
        <taxon>Erythroxylum</taxon>
    </lineage>
</organism>
<keyword evidence="2" id="KW-1185">Reference proteome</keyword>
<evidence type="ECO:0000313" key="2">
    <source>
        <dbReference type="Proteomes" id="UP001159364"/>
    </source>
</evidence>
<dbReference type="EMBL" id="JAIWQS010000004">
    <property type="protein sequence ID" value="KAJ8766933.1"/>
    <property type="molecule type" value="Genomic_DNA"/>
</dbReference>
<reference evidence="1 2" key="1">
    <citation type="submission" date="2021-09" db="EMBL/GenBank/DDBJ databases">
        <title>Genomic insights and catalytic innovation underlie evolution of tropane alkaloids biosynthesis.</title>
        <authorList>
            <person name="Wang Y.-J."/>
            <person name="Tian T."/>
            <person name="Huang J.-P."/>
            <person name="Huang S.-X."/>
        </authorList>
    </citation>
    <scope>NUCLEOTIDE SEQUENCE [LARGE SCALE GENOMIC DNA]</scope>
    <source>
        <strain evidence="1">KIB-2018</strain>
        <tissue evidence="1">Leaf</tissue>
    </source>
</reference>
<comment type="caution">
    <text evidence="1">The sequence shown here is derived from an EMBL/GenBank/DDBJ whole genome shotgun (WGS) entry which is preliminary data.</text>
</comment>